<dbReference type="InterPro" id="IPR022310">
    <property type="entry name" value="NAD/GMP_synthase"/>
</dbReference>
<dbReference type="SUPFAM" id="SSF52402">
    <property type="entry name" value="Adenine nucleotide alpha hydrolases-like"/>
    <property type="match status" value="1"/>
</dbReference>
<dbReference type="STRING" id="29540.C481_17802"/>
<gene>
    <name evidence="2" type="ORF">C481_17802</name>
</gene>
<dbReference type="Gene3D" id="3.40.50.620">
    <property type="entry name" value="HUPs"/>
    <property type="match status" value="1"/>
</dbReference>
<dbReference type="RefSeq" id="WP_006110665.1">
    <property type="nucleotide sequence ID" value="NZ_AOIO01000039.1"/>
</dbReference>
<evidence type="ECO:0000313" key="3">
    <source>
        <dbReference type="Proteomes" id="UP000011554"/>
    </source>
</evidence>
<accession>M0AMC2</accession>
<dbReference type="PANTHER" id="PTHR43169:SF2">
    <property type="entry name" value="NAD_GMP SYNTHASE DOMAIN-CONTAINING PROTEIN"/>
    <property type="match status" value="1"/>
</dbReference>
<dbReference type="PANTHER" id="PTHR43169">
    <property type="entry name" value="EXSB FAMILY PROTEIN"/>
    <property type="match status" value="1"/>
</dbReference>
<dbReference type="InterPro" id="IPR014729">
    <property type="entry name" value="Rossmann-like_a/b/a_fold"/>
</dbReference>
<proteinExistence type="predicted"/>
<dbReference type="OrthoDB" id="61764at2157"/>
<dbReference type="InterPro" id="IPR052188">
    <property type="entry name" value="Ni-pincer_cofactor_biosynth"/>
</dbReference>
<evidence type="ECO:0000259" key="1">
    <source>
        <dbReference type="Pfam" id="PF02540"/>
    </source>
</evidence>
<dbReference type="Proteomes" id="UP000011554">
    <property type="component" value="Unassembled WGS sequence"/>
</dbReference>
<protein>
    <submittedName>
        <fullName evidence="2">Asparagine synthase</fullName>
    </submittedName>
</protein>
<comment type="caution">
    <text evidence="2">The sequence shown here is derived from an EMBL/GenBank/DDBJ whole genome shotgun (WGS) entry which is preliminary data.</text>
</comment>
<feature type="domain" description="NAD/GMP synthase" evidence="1">
    <location>
        <begin position="18"/>
        <end position="73"/>
    </location>
</feature>
<name>M0AMC2_NATA1</name>
<dbReference type="EMBL" id="AOIO01000039">
    <property type="protein sequence ID" value="ELY98508.1"/>
    <property type="molecule type" value="Genomic_DNA"/>
</dbReference>
<dbReference type="eggNOG" id="arCOG00043">
    <property type="taxonomic scope" value="Archaea"/>
</dbReference>
<keyword evidence="3" id="KW-1185">Reference proteome</keyword>
<dbReference type="Pfam" id="PF02540">
    <property type="entry name" value="NAD_synthase"/>
    <property type="match status" value="1"/>
</dbReference>
<sequence length="74" mass="7492">MTTVEAKLAAARDELATHDGILVAFSGGVDSSVVAALAHDALGDDAVACTAKSETLPAAELEDAKRVADEIGIR</sequence>
<feature type="non-terminal residue" evidence="2">
    <location>
        <position position="74"/>
    </location>
</feature>
<dbReference type="AlphaFoldDB" id="M0AMC2"/>
<dbReference type="GO" id="GO:0006163">
    <property type="term" value="P:purine nucleotide metabolic process"/>
    <property type="evidence" value="ECO:0007669"/>
    <property type="project" value="UniProtKB-ARBA"/>
</dbReference>
<evidence type="ECO:0000313" key="2">
    <source>
        <dbReference type="EMBL" id="ELY98508.1"/>
    </source>
</evidence>
<organism evidence="2 3">
    <name type="scientific">Natrialba asiatica (strain ATCC 700177 / DSM 12278 / JCM 9576 / FERM P-10747 / NBRC 102637 / 172P1)</name>
    <dbReference type="NCBI Taxonomy" id="29540"/>
    <lineage>
        <taxon>Archaea</taxon>
        <taxon>Methanobacteriati</taxon>
        <taxon>Methanobacteriota</taxon>
        <taxon>Stenosarchaea group</taxon>
        <taxon>Halobacteria</taxon>
        <taxon>Halobacteriales</taxon>
        <taxon>Natrialbaceae</taxon>
        <taxon>Natrialba</taxon>
    </lineage>
</organism>
<reference evidence="2 3" key="1">
    <citation type="journal article" date="2014" name="PLoS Genet.">
        <title>Phylogenetically driven sequencing of extremely halophilic archaea reveals strategies for static and dynamic osmo-response.</title>
        <authorList>
            <person name="Becker E.A."/>
            <person name="Seitzer P.M."/>
            <person name="Tritt A."/>
            <person name="Larsen D."/>
            <person name="Krusor M."/>
            <person name="Yao A.I."/>
            <person name="Wu D."/>
            <person name="Madern D."/>
            <person name="Eisen J.A."/>
            <person name="Darling A.E."/>
            <person name="Facciotti M.T."/>
        </authorList>
    </citation>
    <scope>NUCLEOTIDE SEQUENCE [LARGE SCALE GENOMIC DNA]</scope>
    <source>
        <strain evidence="2 3">DSM 12278</strain>
    </source>
</reference>